<feature type="compositionally biased region" description="Pro residues" evidence="1">
    <location>
        <begin position="35"/>
        <end position="49"/>
    </location>
</feature>
<accession>A0A8J4DMA3</accession>
<name>A0A8J4DMA3_9ACTN</name>
<reference evidence="3" key="1">
    <citation type="submission" date="2021-01" db="EMBL/GenBank/DDBJ databases">
        <title>Whole genome shotgun sequence of Spirilliplanes yamanashiensis NBRC 15828.</title>
        <authorList>
            <person name="Komaki H."/>
            <person name="Tamura T."/>
        </authorList>
    </citation>
    <scope>NUCLEOTIDE SEQUENCE</scope>
    <source>
        <strain evidence="3">NBRC 15828</strain>
    </source>
</reference>
<keyword evidence="4" id="KW-1185">Reference proteome</keyword>
<feature type="chain" id="PRO_5039566023" evidence="2">
    <location>
        <begin position="18"/>
        <end position="124"/>
    </location>
</feature>
<comment type="caution">
    <text evidence="3">The sequence shown here is derived from an EMBL/GenBank/DDBJ whole genome shotgun (WGS) entry which is preliminary data.</text>
</comment>
<feature type="region of interest" description="Disordered" evidence="1">
    <location>
        <begin position="16"/>
        <end position="55"/>
    </location>
</feature>
<dbReference type="EMBL" id="BOOY01000037">
    <property type="protein sequence ID" value="GIJ06014.1"/>
    <property type="molecule type" value="Genomic_DNA"/>
</dbReference>
<feature type="signal peptide" evidence="2">
    <location>
        <begin position="1"/>
        <end position="17"/>
    </location>
</feature>
<organism evidence="3 4">
    <name type="scientific">Spirilliplanes yamanashiensis</name>
    <dbReference type="NCBI Taxonomy" id="42233"/>
    <lineage>
        <taxon>Bacteria</taxon>
        <taxon>Bacillati</taxon>
        <taxon>Actinomycetota</taxon>
        <taxon>Actinomycetes</taxon>
        <taxon>Micromonosporales</taxon>
        <taxon>Micromonosporaceae</taxon>
        <taxon>Spirilliplanes</taxon>
    </lineage>
</organism>
<sequence>MPLAAALLLAACAQPGAAPSVPSAPSAPAAAAPSSAPPPSFMPLDPNGPSPDAARKLTGTVAAGVEPGCLILRTGTGDYLLLISGDRSAATPGAKVVVTGTEARDMATTCQQGTPFVVAEISAA</sequence>
<evidence type="ECO:0000256" key="2">
    <source>
        <dbReference type="SAM" id="SignalP"/>
    </source>
</evidence>
<evidence type="ECO:0000313" key="3">
    <source>
        <dbReference type="EMBL" id="GIJ06014.1"/>
    </source>
</evidence>
<keyword evidence="2" id="KW-0732">Signal</keyword>
<evidence type="ECO:0000256" key="1">
    <source>
        <dbReference type="SAM" id="MobiDB-lite"/>
    </source>
</evidence>
<proteinExistence type="predicted"/>
<feature type="compositionally biased region" description="Low complexity" evidence="1">
    <location>
        <begin position="16"/>
        <end position="34"/>
    </location>
</feature>
<protein>
    <submittedName>
        <fullName evidence="3">Uncharacterized protein</fullName>
    </submittedName>
</protein>
<evidence type="ECO:0000313" key="4">
    <source>
        <dbReference type="Proteomes" id="UP000652013"/>
    </source>
</evidence>
<dbReference type="AlphaFoldDB" id="A0A8J4DMA3"/>
<dbReference type="Proteomes" id="UP000652013">
    <property type="component" value="Unassembled WGS sequence"/>
</dbReference>
<gene>
    <name evidence="3" type="ORF">Sya03_53660</name>
</gene>